<dbReference type="EMBL" id="JACMSC010000001">
    <property type="protein sequence ID" value="KAG6538783.1"/>
    <property type="molecule type" value="Genomic_DNA"/>
</dbReference>
<gene>
    <name evidence="2" type="ORF">ZIOFF_003911</name>
</gene>
<evidence type="ECO:0000313" key="3">
    <source>
        <dbReference type="Proteomes" id="UP000734854"/>
    </source>
</evidence>
<sequence>MASISTALHHPLSENFPAPTIAALHCAPCPFGRRSTLTLRGDCFLVFKLQAGEKRRGAVRVVRSPDCGDSIEASIARSDIPVLSGSEHSSSLKTTSKQNYLAMYSSIFGGITTDLAAMVIPMDDHMVHRGHGVFDTAAIMDGLWSDESTKENYRGEAQTMWRASLNKSLKLAEAELEARDTMLLGSSGEATIPVKELSPPAPQSRLRLSPSRNCRRLLE</sequence>
<protein>
    <submittedName>
        <fullName evidence="2">Uncharacterized protein</fullName>
    </submittedName>
</protein>
<evidence type="ECO:0000313" key="2">
    <source>
        <dbReference type="EMBL" id="KAG6538783.1"/>
    </source>
</evidence>
<dbReference type="AlphaFoldDB" id="A0A8J5IAD9"/>
<feature type="region of interest" description="Disordered" evidence="1">
    <location>
        <begin position="192"/>
        <end position="212"/>
    </location>
</feature>
<evidence type="ECO:0000256" key="1">
    <source>
        <dbReference type="SAM" id="MobiDB-lite"/>
    </source>
</evidence>
<accession>A0A8J5IAD9</accession>
<name>A0A8J5IAD9_ZINOF</name>
<proteinExistence type="predicted"/>
<comment type="caution">
    <text evidence="2">The sequence shown here is derived from an EMBL/GenBank/DDBJ whole genome shotgun (WGS) entry which is preliminary data.</text>
</comment>
<organism evidence="2 3">
    <name type="scientific">Zingiber officinale</name>
    <name type="common">Ginger</name>
    <name type="synonym">Amomum zingiber</name>
    <dbReference type="NCBI Taxonomy" id="94328"/>
    <lineage>
        <taxon>Eukaryota</taxon>
        <taxon>Viridiplantae</taxon>
        <taxon>Streptophyta</taxon>
        <taxon>Embryophyta</taxon>
        <taxon>Tracheophyta</taxon>
        <taxon>Spermatophyta</taxon>
        <taxon>Magnoliopsida</taxon>
        <taxon>Liliopsida</taxon>
        <taxon>Zingiberales</taxon>
        <taxon>Zingiberaceae</taxon>
        <taxon>Zingiber</taxon>
    </lineage>
</organism>
<reference evidence="2 3" key="1">
    <citation type="submission" date="2020-08" db="EMBL/GenBank/DDBJ databases">
        <title>Plant Genome Project.</title>
        <authorList>
            <person name="Zhang R.-G."/>
        </authorList>
    </citation>
    <scope>NUCLEOTIDE SEQUENCE [LARGE SCALE GENOMIC DNA]</scope>
    <source>
        <tissue evidence="2">Rhizome</tissue>
    </source>
</reference>
<dbReference type="Gene3D" id="3.30.470.10">
    <property type="match status" value="1"/>
</dbReference>
<dbReference type="InterPro" id="IPR043131">
    <property type="entry name" value="BCAT-like_N"/>
</dbReference>
<keyword evidence="3" id="KW-1185">Reference proteome</keyword>
<dbReference type="Proteomes" id="UP000734854">
    <property type="component" value="Unassembled WGS sequence"/>
</dbReference>